<protein>
    <recommendedName>
        <fullName evidence="6">SWIM-type domain-containing protein</fullName>
    </recommendedName>
</protein>
<dbReference type="Pfam" id="PF04434">
    <property type="entry name" value="SWIM"/>
    <property type="match status" value="1"/>
</dbReference>
<evidence type="ECO:0000256" key="4">
    <source>
        <dbReference type="PROSITE-ProRule" id="PRU00325"/>
    </source>
</evidence>
<feature type="region of interest" description="Disordered" evidence="5">
    <location>
        <begin position="697"/>
        <end position="815"/>
    </location>
</feature>
<evidence type="ECO:0000256" key="5">
    <source>
        <dbReference type="SAM" id="MobiDB-lite"/>
    </source>
</evidence>
<dbReference type="EMBL" id="JBDFQZ010000010">
    <property type="protein sequence ID" value="KAK9681721.1"/>
    <property type="molecule type" value="Genomic_DNA"/>
</dbReference>
<evidence type="ECO:0000256" key="2">
    <source>
        <dbReference type="ARBA" id="ARBA00022771"/>
    </source>
</evidence>
<dbReference type="PANTHER" id="PTHR47718:SF13">
    <property type="entry name" value="OS09G0290500 PROTEIN"/>
    <property type="match status" value="1"/>
</dbReference>
<evidence type="ECO:0000259" key="6">
    <source>
        <dbReference type="PROSITE" id="PS50966"/>
    </source>
</evidence>
<feature type="domain" description="SWIM-type" evidence="6">
    <location>
        <begin position="562"/>
        <end position="598"/>
    </location>
</feature>
<dbReference type="SMART" id="SM00575">
    <property type="entry name" value="ZnF_PMZ"/>
    <property type="match status" value="1"/>
</dbReference>
<dbReference type="AlphaFoldDB" id="A0AAW1HXI7"/>
<keyword evidence="3" id="KW-0862">Zinc</keyword>
<dbReference type="Pfam" id="PF10551">
    <property type="entry name" value="MULE"/>
    <property type="match status" value="1"/>
</dbReference>
<accession>A0AAW1HXI7</accession>
<keyword evidence="8" id="KW-1185">Reference proteome</keyword>
<sequence length="815" mass="94945">MSAPFDLNDTFVEEEGENDVTGQDEIDLVASAANVLTGEGDAQSTTVPTVGMLFDSGEQFAAMCYTYAYKSGFEIQVRSSQTLTAFKEQGVKRHGKGDKQTQFHMAKVLRLGCNQGNTTAEDRPSDPCKMFVHGKLNEDGMFEIITCNLDHNHDCLPDQTRFVVHYRNIGEYFKRRMMLNDRAGIPINRNFNALLLEAGGYENLPFNDRDMRNAINRERRKSRFHGDAKEVLIYFDKLKSQNPDFFYAVEKDEDDKLLNIFWADARCRAMYKVFGDVVSFDSTHSSNRYKMPFCPFVGVNQHGNTIVFASALISYEDQETFEWVFKQWNECMGQAPVVLLTDQCKAMEGAIKKVFPETKHRLCLWHILQNADTNLTKLPKFAEIDRDLRTVVHESFTEDELIENWEALKDKYNLHDNTWLNEAWAKRHRWIPYYWMDTMCAGMSSTQRSEQTNRLVKVYVSINTNLRQFMDQHEWVLKNKVEEENKKYNENIRKPEKYDSRILFEDVYSKVYTNKMFKLVKQEVYGCISTNVEALPNCLHLRRFRATSKVFEPFWKKDRRTFEVTVDTLTKDCKCGCRLFEFKGILCRHIMKCMDVLEEKVIPAKYILDRWRKDLVRGYENIRVGYYDPEASEHVKRMMELSEQNDYIMRLAFQDERSATIFKSYSSKVIEALEANAGIQKRDSFAQRGVSSLVYGRRRTQEKDCPEQLNRQEGDIRDPPDKRGSGRKRNTKQPKRKRKKNEDVEASSDQPPNRNTTQRRSNCPSTSYISGFSASQTNPTFSQSQHFTASQNNPTYSHSQMTPQHFSNSQYGSFS</sequence>
<evidence type="ECO:0000313" key="7">
    <source>
        <dbReference type="EMBL" id="KAK9681721.1"/>
    </source>
</evidence>
<evidence type="ECO:0000313" key="8">
    <source>
        <dbReference type="Proteomes" id="UP001443914"/>
    </source>
</evidence>
<dbReference type="InterPro" id="IPR018289">
    <property type="entry name" value="MULE_transposase_dom"/>
</dbReference>
<dbReference type="PANTHER" id="PTHR47718">
    <property type="entry name" value="OS01G0519700 PROTEIN"/>
    <property type="match status" value="1"/>
</dbReference>
<dbReference type="Proteomes" id="UP001443914">
    <property type="component" value="Unassembled WGS sequence"/>
</dbReference>
<dbReference type="InterPro" id="IPR007527">
    <property type="entry name" value="Znf_SWIM"/>
</dbReference>
<dbReference type="InterPro" id="IPR006564">
    <property type="entry name" value="Znf_PMZ"/>
</dbReference>
<dbReference type="GO" id="GO:0008270">
    <property type="term" value="F:zinc ion binding"/>
    <property type="evidence" value="ECO:0007669"/>
    <property type="project" value="UniProtKB-KW"/>
</dbReference>
<comment type="caution">
    <text evidence="7">The sequence shown here is derived from an EMBL/GenBank/DDBJ whole genome shotgun (WGS) entry which is preliminary data.</text>
</comment>
<dbReference type="PROSITE" id="PS50966">
    <property type="entry name" value="ZF_SWIM"/>
    <property type="match status" value="1"/>
</dbReference>
<keyword evidence="1" id="KW-0479">Metal-binding</keyword>
<keyword evidence="2 4" id="KW-0863">Zinc-finger</keyword>
<feature type="compositionally biased region" description="Polar residues" evidence="5">
    <location>
        <begin position="747"/>
        <end position="815"/>
    </location>
</feature>
<gene>
    <name evidence="7" type="ORF">RND81_10G023000</name>
</gene>
<proteinExistence type="predicted"/>
<organism evidence="7 8">
    <name type="scientific">Saponaria officinalis</name>
    <name type="common">Common soapwort</name>
    <name type="synonym">Lychnis saponaria</name>
    <dbReference type="NCBI Taxonomy" id="3572"/>
    <lineage>
        <taxon>Eukaryota</taxon>
        <taxon>Viridiplantae</taxon>
        <taxon>Streptophyta</taxon>
        <taxon>Embryophyta</taxon>
        <taxon>Tracheophyta</taxon>
        <taxon>Spermatophyta</taxon>
        <taxon>Magnoliopsida</taxon>
        <taxon>eudicotyledons</taxon>
        <taxon>Gunneridae</taxon>
        <taxon>Pentapetalae</taxon>
        <taxon>Caryophyllales</taxon>
        <taxon>Caryophyllaceae</taxon>
        <taxon>Caryophylleae</taxon>
        <taxon>Saponaria</taxon>
    </lineage>
</organism>
<evidence type="ECO:0000256" key="3">
    <source>
        <dbReference type="ARBA" id="ARBA00022833"/>
    </source>
</evidence>
<feature type="compositionally biased region" description="Basic residues" evidence="5">
    <location>
        <begin position="725"/>
        <end position="739"/>
    </location>
</feature>
<evidence type="ECO:0000256" key="1">
    <source>
        <dbReference type="ARBA" id="ARBA00022723"/>
    </source>
</evidence>
<name>A0AAW1HXI7_SAPOF</name>
<feature type="compositionally biased region" description="Basic and acidic residues" evidence="5">
    <location>
        <begin position="699"/>
        <end position="724"/>
    </location>
</feature>
<reference evidence="7" key="1">
    <citation type="submission" date="2024-03" db="EMBL/GenBank/DDBJ databases">
        <title>WGS assembly of Saponaria officinalis var. Norfolk2.</title>
        <authorList>
            <person name="Jenkins J."/>
            <person name="Shu S."/>
            <person name="Grimwood J."/>
            <person name="Barry K."/>
            <person name="Goodstein D."/>
            <person name="Schmutz J."/>
            <person name="Leebens-Mack J."/>
            <person name="Osbourn A."/>
        </authorList>
    </citation>
    <scope>NUCLEOTIDE SEQUENCE [LARGE SCALE GENOMIC DNA]</scope>
    <source>
        <strain evidence="7">JIC</strain>
    </source>
</reference>